<evidence type="ECO:0000256" key="5">
    <source>
        <dbReference type="ARBA" id="ARBA00017242"/>
    </source>
</evidence>
<evidence type="ECO:0000259" key="16">
    <source>
        <dbReference type="PROSITE" id="PS50979"/>
    </source>
</evidence>
<reference evidence="17 18" key="1">
    <citation type="journal article" date="2017" name="Syst. Appl. Microbiol.">
        <title>Pseudomonas caspiana sp. nov., a citrus pathogen in the Pseudomonas syringae phylogenetic group.</title>
        <authorList>
            <person name="Busquets A."/>
            <person name="Gomila M."/>
            <person name="Beiki F."/>
            <person name="Mulet M."/>
            <person name="Rahimian H."/>
            <person name="Garcia-Valdes E."/>
            <person name="Lalucat J."/>
        </authorList>
    </citation>
    <scope>NUCLEOTIDE SEQUENCE [LARGE SCALE GENOMIC DNA]</scope>
    <source>
        <strain evidence="17 18">FBF102</strain>
    </source>
</reference>
<evidence type="ECO:0000313" key="17">
    <source>
        <dbReference type="EMBL" id="OUM75955.1"/>
    </source>
</evidence>
<dbReference type="Pfam" id="PF00364">
    <property type="entry name" value="Biotin_lipoyl"/>
    <property type="match status" value="1"/>
</dbReference>
<dbReference type="Pfam" id="PF21139">
    <property type="entry name" value="BT_MCC_alpha"/>
    <property type="match status" value="1"/>
</dbReference>
<feature type="domain" description="ATP-grasp" evidence="15">
    <location>
        <begin position="124"/>
        <end position="321"/>
    </location>
</feature>
<evidence type="ECO:0000256" key="12">
    <source>
        <dbReference type="ARBA" id="ARBA00048600"/>
    </source>
</evidence>
<dbReference type="InterPro" id="IPR011053">
    <property type="entry name" value="Single_hybrid_motif"/>
</dbReference>
<keyword evidence="9" id="KW-0809">Transit peptide</keyword>
<protein>
    <recommendedName>
        <fullName evidence="5">Biotin carboxylase</fullName>
    </recommendedName>
    <alternativeName>
        <fullName evidence="11">Acetyl-coenzyme A carboxylase biotin carboxylase subunit A</fullName>
    </alternativeName>
</protein>
<evidence type="ECO:0000256" key="2">
    <source>
        <dbReference type="ARBA" id="ARBA00003761"/>
    </source>
</evidence>
<dbReference type="InterPro" id="IPR011761">
    <property type="entry name" value="ATP-grasp"/>
</dbReference>
<dbReference type="InterPro" id="IPR050856">
    <property type="entry name" value="Biotin_carboxylase_complex"/>
</dbReference>
<name>A0A1Y3P801_9PSED</name>
<comment type="catalytic activity">
    <reaction evidence="12">
        <text>N(6)-biotinyl-L-lysyl-[protein] + hydrogencarbonate + ATP = N(6)-carboxybiotinyl-L-lysyl-[protein] + ADP + phosphate + H(+)</text>
        <dbReference type="Rhea" id="RHEA:13501"/>
        <dbReference type="Rhea" id="RHEA-COMP:10505"/>
        <dbReference type="Rhea" id="RHEA-COMP:10506"/>
        <dbReference type="ChEBI" id="CHEBI:15378"/>
        <dbReference type="ChEBI" id="CHEBI:17544"/>
        <dbReference type="ChEBI" id="CHEBI:30616"/>
        <dbReference type="ChEBI" id="CHEBI:43474"/>
        <dbReference type="ChEBI" id="CHEBI:83144"/>
        <dbReference type="ChEBI" id="CHEBI:83145"/>
        <dbReference type="ChEBI" id="CHEBI:456216"/>
        <dbReference type="EC" id="6.3.4.14"/>
    </reaction>
</comment>
<dbReference type="PANTHER" id="PTHR18866">
    <property type="entry name" value="CARBOXYLASE:PYRUVATE/ACETYL-COA/PROPIONYL-COA CARBOXYLASE"/>
    <property type="match status" value="1"/>
</dbReference>
<dbReference type="Pfam" id="PF02786">
    <property type="entry name" value="CPSase_L_D2"/>
    <property type="match status" value="1"/>
</dbReference>
<dbReference type="InterPro" id="IPR016185">
    <property type="entry name" value="PreATP-grasp_dom_sf"/>
</dbReference>
<dbReference type="PANTHER" id="PTHR18866:SF33">
    <property type="entry name" value="METHYLCROTONOYL-COA CARBOXYLASE SUBUNIT ALPHA, MITOCHONDRIAL-RELATED"/>
    <property type="match status" value="1"/>
</dbReference>
<dbReference type="PROSITE" id="PS00867">
    <property type="entry name" value="CPSASE_2"/>
    <property type="match status" value="1"/>
</dbReference>
<evidence type="ECO:0000256" key="8">
    <source>
        <dbReference type="ARBA" id="ARBA00022840"/>
    </source>
</evidence>
<sequence length="653" mass="70555">MSASTLTTVLIANRGEIACRIMRTAKNLGLTTVAVHSETDRDARHTREADIKVNLGGSKAADSYLQISRLIAAALASGAQAIHPGYGFLSENAEFARAVESAGLIFLGPPASAIDAMGSKSAAKSLMEQAGVPLVPGYHGEAQDLATFRDAAERIGYPVLLKATAGGGGKGMKVVERVEDLSDALASAQREAASSFGDSRMLVEKYLLKPRHVEIQVFADQHGHCLYLNERDCSIQRRHQKVVEEAPAPGLSPQLRKAMGEAAVKAAQSIGYVGAGTVEFLLDARGEFFFMEMNTRLQVEHPVTEAITGLDLVEWQLRVAQGQVLPLTQEQVPLMGHAIEVRLYAEDPDNEFLPATGTLALYRESLVGAGRRVDSGVAQGDSISPFYDPMLGKLIAWGEDREQARLRLLAMLDEFVVGGVKTNLPFLRRIIGHPAFAAAELDTGFIPRHQAQLLPRPAPLSDEFWQAAAAAFSQSKPARVRQDDAHSPWSSMTGMRFGMASEVDLHLTCDGQEHTVKLRGDSTWVTRLIDDQLLIEQNGLRQQHLALRRDDTLYLKWAGDLHAIKRFNPIAAADASQASQGGLTAPMNGSIVRILVEVGQSVETGTQLVVLEAMKMEHSIRADQAGVVTAVHCSEGDMVSEGAVLVEIEALAE</sequence>
<dbReference type="NCBIfam" id="NF006367">
    <property type="entry name" value="PRK08591.1"/>
    <property type="match status" value="1"/>
</dbReference>
<comment type="caution">
    <text evidence="17">The sequence shown here is derived from an EMBL/GenBank/DDBJ whole genome shotgun (WGS) entry which is preliminary data.</text>
</comment>
<evidence type="ECO:0000256" key="1">
    <source>
        <dbReference type="ARBA" id="ARBA00001953"/>
    </source>
</evidence>
<dbReference type="InterPro" id="IPR001882">
    <property type="entry name" value="Biotin_BS"/>
</dbReference>
<dbReference type="PROSITE" id="PS50979">
    <property type="entry name" value="BC"/>
    <property type="match status" value="1"/>
</dbReference>
<dbReference type="FunFam" id="3.30.470.20:FF:000028">
    <property type="entry name" value="Methylcrotonoyl-CoA carboxylase subunit alpha, mitochondrial"/>
    <property type="match status" value="1"/>
</dbReference>
<dbReference type="FunFam" id="2.40.50.100:FF:000003">
    <property type="entry name" value="Acetyl-CoA carboxylase biotin carboxyl carrier protein"/>
    <property type="match status" value="1"/>
</dbReference>
<dbReference type="InterPro" id="IPR000089">
    <property type="entry name" value="Biotin_lipoyl"/>
</dbReference>
<evidence type="ECO:0000259" key="14">
    <source>
        <dbReference type="PROSITE" id="PS50968"/>
    </source>
</evidence>
<evidence type="ECO:0000256" key="7">
    <source>
        <dbReference type="ARBA" id="ARBA00022741"/>
    </source>
</evidence>
<dbReference type="Gene3D" id="2.40.50.100">
    <property type="match status" value="1"/>
</dbReference>
<dbReference type="Gene3D" id="3.30.700.40">
    <property type="match status" value="1"/>
</dbReference>
<dbReference type="RefSeq" id="WP_087264470.1">
    <property type="nucleotide sequence ID" value="NZ_JBJGBV010000001.1"/>
</dbReference>
<dbReference type="PROSITE" id="PS00866">
    <property type="entry name" value="CPSASE_1"/>
    <property type="match status" value="1"/>
</dbReference>
<gene>
    <name evidence="17" type="ORF">AUC60_02330</name>
</gene>
<evidence type="ECO:0000256" key="6">
    <source>
        <dbReference type="ARBA" id="ARBA00022598"/>
    </source>
</evidence>
<keyword evidence="7 13" id="KW-0547">Nucleotide-binding</keyword>
<keyword evidence="18" id="KW-1185">Reference proteome</keyword>
<dbReference type="InterPro" id="IPR005481">
    <property type="entry name" value="BC-like_N"/>
</dbReference>
<proteinExistence type="predicted"/>
<feature type="domain" description="Lipoyl-binding" evidence="14">
    <location>
        <begin position="570"/>
        <end position="649"/>
    </location>
</feature>
<dbReference type="CDD" id="cd06850">
    <property type="entry name" value="biotinyl_domain"/>
    <property type="match status" value="1"/>
</dbReference>
<evidence type="ECO:0000256" key="13">
    <source>
        <dbReference type="PROSITE-ProRule" id="PRU00409"/>
    </source>
</evidence>
<feature type="domain" description="Biotin carboxylation" evidence="16">
    <location>
        <begin position="5"/>
        <end position="451"/>
    </location>
</feature>
<dbReference type="InterPro" id="IPR011764">
    <property type="entry name" value="Biotin_carboxylation_dom"/>
</dbReference>
<keyword evidence="10" id="KW-0092">Biotin</keyword>
<evidence type="ECO:0000256" key="4">
    <source>
        <dbReference type="ARBA" id="ARBA00011750"/>
    </source>
</evidence>
<dbReference type="Pfam" id="PF00289">
    <property type="entry name" value="Biotin_carb_N"/>
    <property type="match status" value="1"/>
</dbReference>
<keyword evidence="6" id="KW-0436">Ligase</keyword>
<evidence type="ECO:0000313" key="18">
    <source>
        <dbReference type="Proteomes" id="UP000195440"/>
    </source>
</evidence>
<dbReference type="GO" id="GO:0004075">
    <property type="term" value="F:biotin carboxylase activity"/>
    <property type="evidence" value="ECO:0007669"/>
    <property type="project" value="UniProtKB-EC"/>
</dbReference>
<comment type="pathway">
    <text evidence="3">Lipid metabolism; malonyl-CoA biosynthesis; malonyl-CoA from acetyl-CoA: step 1/1.</text>
</comment>
<dbReference type="InterPro" id="IPR048429">
    <property type="entry name" value="MCC_alpha_BT"/>
</dbReference>
<dbReference type="InterPro" id="IPR011054">
    <property type="entry name" value="Rudment_hybrid_motif"/>
</dbReference>
<dbReference type="SUPFAM" id="SSF56059">
    <property type="entry name" value="Glutathione synthetase ATP-binding domain-like"/>
    <property type="match status" value="1"/>
</dbReference>
<dbReference type="InterPro" id="IPR005482">
    <property type="entry name" value="Biotin_COase_C"/>
</dbReference>
<evidence type="ECO:0000256" key="9">
    <source>
        <dbReference type="ARBA" id="ARBA00022946"/>
    </source>
</evidence>
<organism evidence="17 18">
    <name type="scientific">Pseudomonas caspiana</name>
    <dbReference type="NCBI Taxonomy" id="1451454"/>
    <lineage>
        <taxon>Bacteria</taxon>
        <taxon>Pseudomonadati</taxon>
        <taxon>Pseudomonadota</taxon>
        <taxon>Gammaproteobacteria</taxon>
        <taxon>Pseudomonadales</taxon>
        <taxon>Pseudomonadaceae</taxon>
        <taxon>Pseudomonas</taxon>
    </lineage>
</organism>
<dbReference type="Gene3D" id="3.30.470.20">
    <property type="entry name" value="ATP-grasp fold, B domain"/>
    <property type="match status" value="1"/>
</dbReference>
<evidence type="ECO:0000256" key="10">
    <source>
        <dbReference type="ARBA" id="ARBA00023267"/>
    </source>
</evidence>
<evidence type="ECO:0000259" key="15">
    <source>
        <dbReference type="PROSITE" id="PS50975"/>
    </source>
</evidence>
<dbReference type="Pfam" id="PF02785">
    <property type="entry name" value="Biotin_carb_C"/>
    <property type="match status" value="1"/>
</dbReference>
<dbReference type="GO" id="GO:0005524">
    <property type="term" value="F:ATP binding"/>
    <property type="evidence" value="ECO:0007669"/>
    <property type="project" value="UniProtKB-UniRule"/>
</dbReference>
<dbReference type="EMBL" id="LOHF01000001">
    <property type="protein sequence ID" value="OUM75955.1"/>
    <property type="molecule type" value="Genomic_DNA"/>
</dbReference>
<dbReference type="PROSITE" id="PS50975">
    <property type="entry name" value="ATP_GRASP"/>
    <property type="match status" value="1"/>
</dbReference>
<comment type="function">
    <text evidence="2">This protein is a component of the acetyl coenzyme A carboxylase complex; first, biotin carboxylase catalyzes the carboxylation of the carrier protein and then the transcarboxylase transfers the carboxyl group to form malonyl-CoA.</text>
</comment>
<dbReference type="Proteomes" id="UP000195440">
    <property type="component" value="Unassembled WGS sequence"/>
</dbReference>
<dbReference type="SUPFAM" id="SSF51230">
    <property type="entry name" value="Single hybrid motif"/>
    <property type="match status" value="1"/>
</dbReference>
<accession>A0A1Y3P801</accession>
<dbReference type="InterPro" id="IPR005479">
    <property type="entry name" value="CPAse_ATP-bd"/>
</dbReference>
<dbReference type="SMART" id="SM00878">
    <property type="entry name" value="Biotin_carb_C"/>
    <property type="match status" value="1"/>
</dbReference>
<evidence type="ECO:0000256" key="3">
    <source>
        <dbReference type="ARBA" id="ARBA00004956"/>
    </source>
</evidence>
<dbReference type="SUPFAM" id="SSF52440">
    <property type="entry name" value="PreATP-grasp domain"/>
    <property type="match status" value="1"/>
</dbReference>
<dbReference type="FunFam" id="3.40.50.20:FF:000010">
    <property type="entry name" value="Propionyl-CoA carboxylase subunit alpha"/>
    <property type="match status" value="1"/>
</dbReference>
<dbReference type="PROSITE" id="PS50968">
    <property type="entry name" value="BIOTINYL_LIPOYL"/>
    <property type="match status" value="1"/>
</dbReference>
<dbReference type="GO" id="GO:0046872">
    <property type="term" value="F:metal ion binding"/>
    <property type="evidence" value="ECO:0007669"/>
    <property type="project" value="InterPro"/>
</dbReference>
<dbReference type="PROSITE" id="PS00188">
    <property type="entry name" value="BIOTIN"/>
    <property type="match status" value="1"/>
</dbReference>
<dbReference type="FunFam" id="3.30.1490.20:FF:000003">
    <property type="entry name" value="acetyl-CoA carboxylase isoform X1"/>
    <property type="match status" value="1"/>
</dbReference>
<dbReference type="OrthoDB" id="9763189at2"/>
<comment type="subunit">
    <text evidence="4">Acetyl-CoA carboxylase is a heterohexamer of biotin carboxyl carrier protein, biotin carboxylase and the two subunits of carboxyl transferase in a 2:2 complex.</text>
</comment>
<evidence type="ECO:0000256" key="11">
    <source>
        <dbReference type="ARBA" id="ARBA00033786"/>
    </source>
</evidence>
<dbReference type="SUPFAM" id="SSF51246">
    <property type="entry name" value="Rudiment single hybrid motif"/>
    <property type="match status" value="1"/>
</dbReference>
<dbReference type="AlphaFoldDB" id="A0A1Y3P801"/>
<comment type="cofactor">
    <cofactor evidence="1">
        <name>biotin</name>
        <dbReference type="ChEBI" id="CHEBI:57586"/>
    </cofactor>
</comment>
<keyword evidence="8 13" id="KW-0067">ATP-binding</keyword>